<sequence length="204" mass="23558">MIRNCPKNLFIHGLFEVKALPESRRLYTEVDVKNVKFDTNVREKLFEVVIPHIGKLNSEEFMAYEAMKHGTHMPFLPTPSDYATFALDAYNRFQFADLLNFIAETVANEGIGKTKMEVGLPWIGVTVNDLLRIASSFPPIHNLNAELNFQLVERSGGVLFLHEISTWLTREGFPGRRNWKQSEVFLKMKKSRVINRDSYVFFLS</sequence>
<evidence type="ECO:0000313" key="2">
    <source>
        <dbReference type="Proteomes" id="UP001443914"/>
    </source>
</evidence>
<evidence type="ECO:0000313" key="1">
    <source>
        <dbReference type="EMBL" id="KAK9671596.1"/>
    </source>
</evidence>
<name>A0AAW1H4R8_SAPOF</name>
<dbReference type="AlphaFoldDB" id="A0AAW1H4R8"/>
<accession>A0AAW1H4R8</accession>
<proteinExistence type="predicted"/>
<reference evidence="1" key="1">
    <citation type="submission" date="2024-03" db="EMBL/GenBank/DDBJ databases">
        <title>WGS assembly of Saponaria officinalis var. Norfolk2.</title>
        <authorList>
            <person name="Jenkins J."/>
            <person name="Shu S."/>
            <person name="Grimwood J."/>
            <person name="Barry K."/>
            <person name="Goodstein D."/>
            <person name="Schmutz J."/>
            <person name="Leebens-Mack J."/>
            <person name="Osbourn A."/>
        </authorList>
    </citation>
    <scope>NUCLEOTIDE SEQUENCE [LARGE SCALE GENOMIC DNA]</scope>
    <source>
        <strain evidence="1">JIC</strain>
    </source>
</reference>
<keyword evidence="2" id="KW-1185">Reference proteome</keyword>
<comment type="caution">
    <text evidence="1">The sequence shown here is derived from an EMBL/GenBank/DDBJ whole genome shotgun (WGS) entry which is preliminary data.</text>
</comment>
<dbReference type="EMBL" id="JBDFQZ010000012">
    <property type="protein sequence ID" value="KAK9671596.1"/>
    <property type="molecule type" value="Genomic_DNA"/>
</dbReference>
<gene>
    <name evidence="1" type="ORF">RND81_12G041000</name>
</gene>
<organism evidence="1 2">
    <name type="scientific">Saponaria officinalis</name>
    <name type="common">Common soapwort</name>
    <name type="synonym">Lychnis saponaria</name>
    <dbReference type="NCBI Taxonomy" id="3572"/>
    <lineage>
        <taxon>Eukaryota</taxon>
        <taxon>Viridiplantae</taxon>
        <taxon>Streptophyta</taxon>
        <taxon>Embryophyta</taxon>
        <taxon>Tracheophyta</taxon>
        <taxon>Spermatophyta</taxon>
        <taxon>Magnoliopsida</taxon>
        <taxon>eudicotyledons</taxon>
        <taxon>Gunneridae</taxon>
        <taxon>Pentapetalae</taxon>
        <taxon>Caryophyllales</taxon>
        <taxon>Caryophyllaceae</taxon>
        <taxon>Caryophylleae</taxon>
        <taxon>Saponaria</taxon>
    </lineage>
</organism>
<protein>
    <submittedName>
        <fullName evidence="1">Uncharacterized protein</fullName>
    </submittedName>
</protein>
<dbReference type="Proteomes" id="UP001443914">
    <property type="component" value="Unassembled WGS sequence"/>
</dbReference>